<dbReference type="InterPro" id="IPR000504">
    <property type="entry name" value="RRM_dom"/>
</dbReference>
<dbReference type="Pfam" id="PF00076">
    <property type="entry name" value="RRM_1"/>
    <property type="match status" value="1"/>
</dbReference>
<feature type="non-terminal residue" evidence="5">
    <location>
        <position position="156"/>
    </location>
</feature>
<gene>
    <name evidence="5" type="ORF">HID58_046415</name>
</gene>
<dbReference type="InterPro" id="IPR050886">
    <property type="entry name" value="RNA-binding_reg"/>
</dbReference>
<evidence type="ECO:0000313" key="6">
    <source>
        <dbReference type="Proteomes" id="UP000824890"/>
    </source>
</evidence>
<dbReference type="InterPro" id="IPR012677">
    <property type="entry name" value="Nucleotide-bd_a/b_plait_sf"/>
</dbReference>
<accession>A0ABQ8AWI2</accession>
<evidence type="ECO:0000259" key="4">
    <source>
        <dbReference type="PROSITE" id="PS50102"/>
    </source>
</evidence>
<feature type="domain" description="RRM" evidence="4">
    <location>
        <begin position="9"/>
        <end position="97"/>
    </location>
</feature>
<dbReference type="PROSITE" id="PS50102">
    <property type="entry name" value="RRM"/>
    <property type="match status" value="1"/>
</dbReference>
<sequence>MSLPNDIETKIYVAGLPWITKTESLRNYFEQFGEIVYANVVCDRATKRSKGFGFITFKEAESANRACEDPNPTIDGRKTNCKLAYLGARVHNNQSNKNGLVSIFPNLINCLQRYFHVIIVVLVTAGLAICVLPYWNQYYWQYYQQYYQHYPWFSTY</sequence>
<evidence type="ECO:0000313" key="5">
    <source>
        <dbReference type="EMBL" id="KAH0896847.1"/>
    </source>
</evidence>
<reference evidence="5 6" key="1">
    <citation type="submission" date="2021-05" db="EMBL/GenBank/DDBJ databases">
        <title>Genome Assembly of Synthetic Allotetraploid Brassica napus Reveals Homoeologous Exchanges between Subgenomes.</title>
        <authorList>
            <person name="Davis J.T."/>
        </authorList>
    </citation>
    <scope>NUCLEOTIDE SEQUENCE [LARGE SCALE GENOMIC DNA]</scope>
    <source>
        <strain evidence="6">cv. Da-Ae</strain>
        <tissue evidence="5">Seedling</tissue>
    </source>
</reference>
<organism evidence="5 6">
    <name type="scientific">Brassica napus</name>
    <name type="common">Rape</name>
    <dbReference type="NCBI Taxonomy" id="3708"/>
    <lineage>
        <taxon>Eukaryota</taxon>
        <taxon>Viridiplantae</taxon>
        <taxon>Streptophyta</taxon>
        <taxon>Embryophyta</taxon>
        <taxon>Tracheophyta</taxon>
        <taxon>Spermatophyta</taxon>
        <taxon>Magnoliopsida</taxon>
        <taxon>eudicotyledons</taxon>
        <taxon>Gunneridae</taxon>
        <taxon>Pentapetalae</taxon>
        <taxon>rosids</taxon>
        <taxon>malvids</taxon>
        <taxon>Brassicales</taxon>
        <taxon>Brassicaceae</taxon>
        <taxon>Brassiceae</taxon>
        <taxon>Brassica</taxon>
    </lineage>
</organism>
<name>A0ABQ8AWI2_BRANA</name>
<dbReference type="Gene3D" id="3.30.70.330">
    <property type="match status" value="1"/>
</dbReference>
<feature type="transmembrane region" description="Helical" evidence="3">
    <location>
        <begin position="114"/>
        <end position="135"/>
    </location>
</feature>
<keyword evidence="1 2" id="KW-0694">RNA-binding</keyword>
<keyword evidence="6" id="KW-1185">Reference proteome</keyword>
<dbReference type="EMBL" id="JAGKQM010000012">
    <property type="protein sequence ID" value="KAH0896847.1"/>
    <property type="molecule type" value="Genomic_DNA"/>
</dbReference>
<keyword evidence="3" id="KW-0472">Membrane</keyword>
<dbReference type="SUPFAM" id="SSF54928">
    <property type="entry name" value="RNA-binding domain, RBD"/>
    <property type="match status" value="1"/>
</dbReference>
<dbReference type="PANTHER" id="PTHR48024">
    <property type="entry name" value="GEO13361P1-RELATED"/>
    <property type="match status" value="1"/>
</dbReference>
<evidence type="ECO:0000256" key="1">
    <source>
        <dbReference type="ARBA" id="ARBA00022884"/>
    </source>
</evidence>
<comment type="caution">
    <text evidence="5">The sequence shown here is derived from an EMBL/GenBank/DDBJ whole genome shotgun (WGS) entry which is preliminary data.</text>
</comment>
<evidence type="ECO:0000256" key="2">
    <source>
        <dbReference type="PROSITE-ProRule" id="PRU00176"/>
    </source>
</evidence>
<evidence type="ECO:0000256" key="3">
    <source>
        <dbReference type="SAM" id="Phobius"/>
    </source>
</evidence>
<dbReference type="Proteomes" id="UP000824890">
    <property type="component" value="Unassembled WGS sequence"/>
</dbReference>
<dbReference type="PANTHER" id="PTHR48024:SF42">
    <property type="entry name" value="RNA-BINDING (RRM_RBD_RNP MOTIFS) FAMILY PROTEIN"/>
    <property type="match status" value="1"/>
</dbReference>
<dbReference type="SMART" id="SM00360">
    <property type="entry name" value="RRM"/>
    <property type="match status" value="1"/>
</dbReference>
<dbReference type="InterPro" id="IPR035979">
    <property type="entry name" value="RBD_domain_sf"/>
</dbReference>
<protein>
    <recommendedName>
        <fullName evidence="4">RRM domain-containing protein</fullName>
    </recommendedName>
</protein>
<keyword evidence="3" id="KW-0812">Transmembrane</keyword>
<proteinExistence type="predicted"/>
<keyword evidence="3" id="KW-1133">Transmembrane helix</keyword>